<evidence type="ECO:0000313" key="4">
    <source>
        <dbReference type="Proteomes" id="UP000595197"/>
    </source>
</evidence>
<keyword evidence="3" id="KW-0489">Methyltransferase</keyword>
<feature type="domain" description="Methyltransferase regulatory" evidence="1">
    <location>
        <begin position="219"/>
        <end position="301"/>
    </location>
</feature>
<name>A0ABX7B965_9PROT</name>
<protein>
    <submittedName>
        <fullName evidence="3">Class I SAM-dependent methyltransferase</fullName>
    </submittedName>
</protein>
<dbReference type="InterPro" id="IPR018773">
    <property type="entry name" value="MeTrfase_reg_dom_prd"/>
</dbReference>
<feature type="domain" description="Methyltransferase" evidence="2">
    <location>
        <begin position="49"/>
        <end position="146"/>
    </location>
</feature>
<dbReference type="InterPro" id="IPR029063">
    <property type="entry name" value="SAM-dependent_MTases_sf"/>
</dbReference>
<keyword evidence="4" id="KW-1185">Reference proteome</keyword>
<reference evidence="3" key="1">
    <citation type="submission" date="2021-02" db="EMBL/GenBank/DDBJ databases">
        <title>Skermanella TT6 skin isolate.</title>
        <authorList>
            <person name="Lee K."/>
            <person name="Ganzorig M."/>
        </authorList>
    </citation>
    <scope>NUCLEOTIDE SEQUENCE</scope>
    <source>
        <strain evidence="3">TT6</strain>
    </source>
</reference>
<keyword evidence="3" id="KW-0808">Transferase</keyword>
<gene>
    <name evidence="3" type="ORF">IGS68_06815</name>
</gene>
<dbReference type="GO" id="GO:0032259">
    <property type="term" value="P:methylation"/>
    <property type="evidence" value="ECO:0007669"/>
    <property type="project" value="UniProtKB-KW"/>
</dbReference>
<dbReference type="RefSeq" id="WP_201078357.1">
    <property type="nucleotide sequence ID" value="NZ_CP067420.1"/>
</dbReference>
<sequence length="503" mass="53557">MSGDRASGYVTEIEYTGGFYPELGPVRLGFAAQAAGLGSPDPGLPFTYLELGCGQGRSTALHAASLPHGRFFAADLNPAHIRNARALSESAGLANVTWLERSFAELLDEDLPDLDFITLQGVYSWISAENRRHVAELVRRRLKPGGLVYLSYNALPGWTAAAPLRRLMADHASLGTGPLEGRIRDAVGFAGALRDAGARYFERNPAAASRLDQIAEKSPAYLAHEYFNRDWTLFYFADVAAEMAEAGLGFAGSAHLMDRVEALTIPAAARPALAGIHDPTFRETAKDFITGQPFRRDVFVRPGARPAPDPVLALVTPREACPGRVAVPAGDFRMEGAVHGTVLDTLAGEPQPLSSLLALPALAERGHGLGLEAVMTLVGLDLIGPALPRAGLPGRLASTRRFNAAMLDRQRAGLESSVHLASPVLGSGVEVNLLEGLTLSAWRDGAGDPARFVWNVLAGRGQRLVKDGRTLESEAGNLTEIAERIEAFAAGRLLVLSQLGVAE</sequence>
<dbReference type="Proteomes" id="UP000595197">
    <property type="component" value="Chromosome"/>
</dbReference>
<evidence type="ECO:0000259" key="2">
    <source>
        <dbReference type="Pfam" id="PF13649"/>
    </source>
</evidence>
<dbReference type="Pfam" id="PF10119">
    <property type="entry name" value="MethyTransf_Reg"/>
    <property type="match status" value="1"/>
</dbReference>
<dbReference type="Gene3D" id="3.40.50.150">
    <property type="entry name" value="Vaccinia Virus protein VP39"/>
    <property type="match status" value="1"/>
</dbReference>
<evidence type="ECO:0000259" key="1">
    <source>
        <dbReference type="Pfam" id="PF10119"/>
    </source>
</evidence>
<dbReference type="EMBL" id="CP067420">
    <property type="protein sequence ID" value="QQP90929.1"/>
    <property type="molecule type" value="Genomic_DNA"/>
</dbReference>
<organism evidence="3 4">
    <name type="scientific">Skermanella cutis</name>
    <dbReference type="NCBI Taxonomy" id="2775420"/>
    <lineage>
        <taxon>Bacteria</taxon>
        <taxon>Pseudomonadati</taxon>
        <taxon>Pseudomonadota</taxon>
        <taxon>Alphaproteobacteria</taxon>
        <taxon>Rhodospirillales</taxon>
        <taxon>Azospirillaceae</taxon>
        <taxon>Skermanella</taxon>
    </lineage>
</organism>
<dbReference type="InterPro" id="IPR041698">
    <property type="entry name" value="Methyltransf_25"/>
</dbReference>
<dbReference type="Pfam" id="PF13649">
    <property type="entry name" value="Methyltransf_25"/>
    <property type="match status" value="1"/>
</dbReference>
<accession>A0ABX7B965</accession>
<dbReference type="CDD" id="cd02440">
    <property type="entry name" value="AdoMet_MTases"/>
    <property type="match status" value="1"/>
</dbReference>
<evidence type="ECO:0000313" key="3">
    <source>
        <dbReference type="EMBL" id="QQP90929.1"/>
    </source>
</evidence>
<proteinExistence type="predicted"/>
<dbReference type="SUPFAM" id="SSF53335">
    <property type="entry name" value="S-adenosyl-L-methionine-dependent methyltransferases"/>
    <property type="match status" value="1"/>
</dbReference>
<dbReference type="GO" id="GO:0008168">
    <property type="term" value="F:methyltransferase activity"/>
    <property type="evidence" value="ECO:0007669"/>
    <property type="project" value="UniProtKB-KW"/>
</dbReference>